<dbReference type="AlphaFoldDB" id="B6BWE2"/>
<dbReference type="GO" id="GO:0004326">
    <property type="term" value="F:tetrahydrofolylpolyglutamate synthase activity"/>
    <property type="evidence" value="ECO:0007669"/>
    <property type="project" value="InterPro"/>
</dbReference>
<evidence type="ECO:0000256" key="3">
    <source>
        <dbReference type="ARBA" id="ARBA00022598"/>
    </source>
</evidence>
<keyword evidence="8 9" id="KW-0961">Cell wall biogenesis/degradation</keyword>
<dbReference type="GO" id="GO:0071555">
    <property type="term" value="P:cell wall organization"/>
    <property type="evidence" value="ECO:0007669"/>
    <property type="project" value="UniProtKB-KW"/>
</dbReference>
<dbReference type="InterPro" id="IPR018109">
    <property type="entry name" value="Folylpolyglutamate_synth_CS"/>
</dbReference>
<dbReference type="eggNOG" id="COG0769">
    <property type="taxonomic scope" value="Bacteria"/>
</dbReference>
<dbReference type="InterPro" id="IPR013221">
    <property type="entry name" value="Mur_ligase_cen"/>
</dbReference>
<dbReference type="GO" id="GO:0005737">
    <property type="term" value="C:cytoplasm"/>
    <property type="evidence" value="ECO:0007669"/>
    <property type="project" value="UniProtKB-SubCell"/>
</dbReference>
<name>B6BWE2_9PROT</name>
<dbReference type="Pfam" id="PF02875">
    <property type="entry name" value="Mur_ligase_C"/>
    <property type="match status" value="1"/>
</dbReference>
<dbReference type="GO" id="GO:0051301">
    <property type="term" value="P:cell division"/>
    <property type="evidence" value="ECO:0007669"/>
    <property type="project" value="UniProtKB-KW"/>
</dbReference>
<keyword evidence="9" id="KW-0132">Cell division</keyword>
<proteinExistence type="inferred from homology"/>
<dbReference type="EMBL" id="DS995299">
    <property type="protein sequence ID" value="EDZ64561.1"/>
    <property type="molecule type" value="Genomic_DNA"/>
</dbReference>
<dbReference type="SUPFAM" id="SSF53244">
    <property type="entry name" value="MurD-like peptide ligases, peptide-binding domain"/>
    <property type="match status" value="1"/>
</dbReference>
<dbReference type="InterPro" id="IPR005761">
    <property type="entry name" value="UDP-N-AcMur-Glu-dNH2Pim_ligase"/>
</dbReference>
<dbReference type="Gene3D" id="3.90.190.20">
    <property type="entry name" value="Mur ligase, C-terminal domain"/>
    <property type="match status" value="1"/>
</dbReference>
<evidence type="ECO:0000256" key="6">
    <source>
        <dbReference type="ARBA" id="ARBA00022960"/>
    </source>
</evidence>
<keyword evidence="6 9" id="KW-0133">Cell shape</keyword>
<dbReference type="NCBIfam" id="TIGR01085">
    <property type="entry name" value="murE"/>
    <property type="match status" value="1"/>
</dbReference>
<evidence type="ECO:0000313" key="12">
    <source>
        <dbReference type="EMBL" id="EDZ64561.1"/>
    </source>
</evidence>
<dbReference type="Pfam" id="PF08245">
    <property type="entry name" value="Mur_ligase_M"/>
    <property type="match status" value="1"/>
</dbReference>
<gene>
    <name evidence="12" type="ORF">KB13_693</name>
</gene>
<evidence type="ECO:0000259" key="11">
    <source>
        <dbReference type="Pfam" id="PF08245"/>
    </source>
</evidence>
<comment type="subcellular location">
    <subcellularLocation>
        <location evidence="9">Cytoplasm</location>
    </subcellularLocation>
</comment>
<feature type="domain" description="Mur ligase C-terminal" evidence="10">
    <location>
        <begin position="273"/>
        <end position="399"/>
    </location>
</feature>
<dbReference type="PROSITE" id="PS01011">
    <property type="entry name" value="FOLYLPOLYGLU_SYNT_1"/>
    <property type="match status" value="1"/>
</dbReference>
<protein>
    <submittedName>
        <fullName evidence="12">UDP-N-acetylmuramoylalanyl-D-glutamate--2, 6-diaminopimelate ligase 1</fullName>
        <ecNumber evidence="12">6.3.2.13</ecNumber>
    </submittedName>
</protein>
<dbReference type="UniPathway" id="UPA00219"/>
<keyword evidence="13" id="KW-1185">Reference proteome</keyword>
<evidence type="ECO:0000313" key="13">
    <source>
        <dbReference type="Proteomes" id="UP000004188"/>
    </source>
</evidence>
<dbReference type="PANTHER" id="PTHR23135">
    <property type="entry name" value="MUR LIGASE FAMILY MEMBER"/>
    <property type="match status" value="1"/>
</dbReference>
<dbReference type="NCBIfam" id="NF001126">
    <property type="entry name" value="PRK00139.1-4"/>
    <property type="match status" value="1"/>
</dbReference>
<evidence type="ECO:0000259" key="10">
    <source>
        <dbReference type="Pfam" id="PF02875"/>
    </source>
</evidence>
<comment type="similarity">
    <text evidence="1">Belongs to the MurCDEF family. MurE subfamily.</text>
</comment>
<evidence type="ECO:0000256" key="4">
    <source>
        <dbReference type="ARBA" id="ARBA00022741"/>
    </source>
</evidence>
<organism evidence="12 13">
    <name type="scientific">beta proteobacterium KB13</name>
    <dbReference type="NCBI Taxonomy" id="314607"/>
    <lineage>
        <taxon>Bacteria</taxon>
        <taxon>Pseudomonadati</taxon>
        <taxon>Pseudomonadota</taxon>
        <taxon>Betaproteobacteria</taxon>
        <taxon>Nitrosomonadales</taxon>
        <taxon>OM43 clade</taxon>
    </lineage>
</organism>
<evidence type="ECO:0000256" key="1">
    <source>
        <dbReference type="ARBA" id="ARBA00005898"/>
    </source>
</evidence>
<dbReference type="InterPro" id="IPR036615">
    <property type="entry name" value="Mur_ligase_C_dom_sf"/>
</dbReference>
<evidence type="ECO:0000256" key="7">
    <source>
        <dbReference type="ARBA" id="ARBA00022984"/>
    </source>
</evidence>
<keyword evidence="4" id="KW-0547">Nucleotide-binding</keyword>
<dbReference type="Gene3D" id="3.40.1190.10">
    <property type="entry name" value="Mur-like, catalytic domain"/>
    <property type="match status" value="1"/>
</dbReference>
<dbReference type="GO" id="GO:0008360">
    <property type="term" value="P:regulation of cell shape"/>
    <property type="evidence" value="ECO:0007669"/>
    <property type="project" value="UniProtKB-KW"/>
</dbReference>
<dbReference type="GO" id="GO:0005524">
    <property type="term" value="F:ATP binding"/>
    <property type="evidence" value="ECO:0007669"/>
    <property type="project" value="UniProtKB-KW"/>
</dbReference>
<feature type="domain" description="Mur ligase central" evidence="11">
    <location>
        <begin position="51"/>
        <end position="250"/>
    </location>
</feature>
<evidence type="ECO:0000256" key="5">
    <source>
        <dbReference type="ARBA" id="ARBA00022840"/>
    </source>
</evidence>
<accession>B6BWE2</accession>
<keyword evidence="5" id="KW-0067">ATP-binding</keyword>
<evidence type="ECO:0000256" key="9">
    <source>
        <dbReference type="RuleBase" id="RU004135"/>
    </source>
</evidence>
<dbReference type="STRING" id="314607.KB13_693"/>
<keyword evidence="2" id="KW-0963">Cytoplasm</keyword>
<dbReference type="InterPro" id="IPR004101">
    <property type="entry name" value="Mur_ligase_C"/>
</dbReference>
<evidence type="ECO:0000256" key="2">
    <source>
        <dbReference type="ARBA" id="ARBA00022490"/>
    </source>
</evidence>
<keyword evidence="9" id="KW-0131">Cell cycle</keyword>
<dbReference type="Proteomes" id="UP000004188">
    <property type="component" value="Unassembled WGS sequence"/>
</dbReference>
<dbReference type="SUPFAM" id="SSF53623">
    <property type="entry name" value="MurD-like peptide ligases, catalytic domain"/>
    <property type="match status" value="1"/>
</dbReference>
<dbReference type="GO" id="GO:0008765">
    <property type="term" value="F:UDP-N-acetylmuramoylalanyl-D-glutamate-2,6-diaminopimelate ligase activity"/>
    <property type="evidence" value="ECO:0007669"/>
    <property type="project" value="UniProtKB-EC"/>
</dbReference>
<dbReference type="PANTHER" id="PTHR23135:SF4">
    <property type="entry name" value="UDP-N-ACETYLMURAMOYL-L-ALANYL-D-GLUTAMATE--2,6-DIAMINOPIMELATE LIGASE MURE HOMOLOG, CHLOROPLASTIC"/>
    <property type="match status" value="1"/>
</dbReference>
<sequence length="423" mass="48757">MYEEANFDASTYLKKYPKIKFLGVRDLAWKQKKVLDRVYGNLNRHIKLYGVTGTNGKTSTAFWLNHLLSKLEKPSKLIGTISKDKVVINTTPDLFVLYSLFNKGIQKNIKNFVLEVSSHGVDQGRIHELNFEYGIFTNLSRDHLDYHKTMNNYFLSKERFFIENVKKESVINIDNSYGMRLANNLIKLNKKIFTFGFSKEANVKIINIKQQFLTNKYSEFSLQIANKIHTFKTNVIGEFNLYNLISAICICYLKKIDIHKVTEVIKRLPVPDGRMNVINKTINNIQKKVIIDYAHTPDGLKKLLQTIKKIYQGKILLVFGCGGDRDKGKRKLMGNVANHYADFVCITNDNPRNENPNQIADQICEGVSCLKKIILDRKKAIEYAIKKTNYPIVVIAGKGHEKYQIIKNKKIDFSDKKVVMDIN</sequence>
<dbReference type="HOGENOM" id="CLU_022291_3_0_4"/>
<dbReference type="InterPro" id="IPR036565">
    <property type="entry name" value="Mur-like_cat_sf"/>
</dbReference>
<comment type="pathway">
    <text evidence="9">Cell wall biogenesis; peptidoglycan biosynthesis.</text>
</comment>
<dbReference type="EC" id="6.3.2.13" evidence="12"/>
<evidence type="ECO:0000256" key="8">
    <source>
        <dbReference type="ARBA" id="ARBA00023316"/>
    </source>
</evidence>
<dbReference type="GO" id="GO:0009252">
    <property type="term" value="P:peptidoglycan biosynthetic process"/>
    <property type="evidence" value="ECO:0007669"/>
    <property type="project" value="UniProtKB-UniPathway"/>
</dbReference>
<keyword evidence="3 12" id="KW-0436">Ligase</keyword>
<keyword evidence="7 9" id="KW-0573">Peptidoglycan synthesis</keyword>
<reference evidence="13" key="1">
    <citation type="journal article" date="2012" name="Stand. Genomic Sci.">
        <title>Genome sequence of strain HIMB624, a cultured representative from the OM43 clade of marine Betaproteobacteria.</title>
        <authorList>
            <person name="Huggett M.J."/>
            <person name="Hayakawa D.H."/>
            <person name="Rappe M.S."/>
        </authorList>
    </citation>
    <scope>NUCLEOTIDE SEQUENCE [LARGE SCALE GENOMIC DNA]</scope>
    <source>
        <strain evidence="13">KB13</strain>
    </source>
</reference>